<reference evidence="2 3" key="1">
    <citation type="submission" date="2018-12" db="EMBL/GenBank/DDBJ databases">
        <title>Draft genome sequence of Xylaria grammica IHI A82.</title>
        <authorList>
            <person name="Buettner E."/>
            <person name="Kellner H."/>
        </authorList>
    </citation>
    <scope>NUCLEOTIDE SEQUENCE [LARGE SCALE GENOMIC DNA]</scope>
    <source>
        <strain evidence="2 3">IHI A82</strain>
    </source>
</reference>
<gene>
    <name evidence="2" type="ORF">EKO27_g360</name>
</gene>
<feature type="region of interest" description="Disordered" evidence="1">
    <location>
        <begin position="192"/>
        <end position="232"/>
    </location>
</feature>
<accession>A0A439DJZ0</accession>
<feature type="region of interest" description="Disordered" evidence="1">
    <location>
        <begin position="113"/>
        <end position="150"/>
    </location>
</feature>
<evidence type="ECO:0000313" key="3">
    <source>
        <dbReference type="Proteomes" id="UP000286045"/>
    </source>
</evidence>
<dbReference type="EMBL" id="RYZI01000004">
    <property type="protein sequence ID" value="RWA14724.1"/>
    <property type="molecule type" value="Genomic_DNA"/>
</dbReference>
<dbReference type="AlphaFoldDB" id="A0A439DJZ0"/>
<dbReference type="Proteomes" id="UP000286045">
    <property type="component" value="Unassembled WGS sequence"/>
</dbReference>
<feature type="compositionally biased region" description="Basic and acidic residues" evidence="1">
    <location>
        <begin position="213"/>
        <end position="232"/>
    </location>
</feature>
<evidence type="ECO:0000256" key="1">
    <source>
        <dbReference type="SAM" id="MobiDB-lite"/>
    </source>
</evidence>
<protein>
    <submittedName>
        <fullName evidence="2">Uncharacterized protein</fullName>
    </submittedName>
</protein>
<keyword evidence="3" id="KW-1185">Reference proteome</keyword>
<feature type="compositionally biased region" description="Polar residues" evidence="1">
    <location>
        <begin position="121"/>
        <end position="134"/>
    </location>
</feature>
<comment type="caution">
    <text evidence="2">The sequence shown here is derived from an EMBL/GenBank/DDBJ whole genome shotgun (WGS) entry which is preliminary data.</text>
</comment>
<sequence>MPNVKLLSDSAGWPEPSWSTAAGFSWGGIVVRSELKRGLLEGMLYDEMGAGTLVAMRAAFPQVRIILSTSQYGLYIGEGLCNKTSYGVERNQIIWQEDLTIVRYSKRQAAPRPAAAAAAASSTGSANGNTKTQPPQVPAERQRQTNRAAPAPLYNRELYWRRLPESGPAWVEGLNGWITSVGVGVGVRVWMREGQGSPNHQKKRTRRAAGSESRMDNDWKREERDSAGQETR</sequence>
<organism evidence="2 3">
    <name type="scientific">Xylaria grammica</name>
    <dbReference type="NCBI Taxonomy" id="363999"/>
    <lineage>
        <taxon>Eukaryota</taxon>
        <taxon>Fungi</taxon>
        <taxon>Dikarya</taxon>
        <taxon>Ascomycota</taxon>
        <taxon>Pezizomycotina</taxon>
        <taxon>Sordariomycetes</taxon>
        <taxon>Xylariomycetidae</taxon>
        <taxon>Xylariales</taxon>
        <taxon>Xylariaceae</taxon>
        <taxon>Xylaria</taxon>
    </lineage>
</organism>
<evidence type="ECO:0000313" key="2">
    <source>
        <dbReference type="EMBL" id="RWA14724.1"/>
    </source>
</evidence>
<proteinExistence type="predicted"/>
<name>A0A439DJZ0_9PEZI</name>